<reference evidence="2" key="1">
    <citation type="journal article" date="2020" name="Microb. Ecol.">
        <title>The Under-explored Extracellular Proteome of Aero-Terrestrial Microalgae Provides Clues on Different Mechanisms of Desiccation Tolerance in Non-Model Organisms.</title>
        <authorList>
            <person name="Gonzalez-Hourcade M."/>
            <person name="Del Campo E.M."/>
            <person name="Casano L.M."/>
        </authorList>
    </citation>
    <scope>NUCLEOTIDE SEQUENCE</scope>
    <source>
        <strain evidence="2">TR9</strain>
    </source>
</reference>
<proteinExistence type="evidence at transcript level"/>
<evidence type="ECO:0000256" key="1">
    <source>
        <dbReference type="SAM" id="SignalP"/>
    </source>
</evidence>
<evidence type="ECO:0000313" key="2">
    <source>
        <dbReference type="EMBL" id="QOL01279.1"/>
    </source>
</evidence>
<protein>
    <submittedName>
        <fullName evidence="2">Putative extracellular protein TR9_080</fullName>
    </submittedName>
</protein>
<feature type="chain" id="PRO_5029617067" evidence="1">
    <location>
        <begin position="23"/>
        <end position="171"/>
    </location>
</feature>
<organism evidence="2">
    <name type="scientific">Trebouxia lynnae</name>
    <dbReference type="NCBI Taxonomy" id="1825957"/>
    <lineage>
        <taxon>Eukaryota</taxon>
        <taxon>Viridiplantae</taxon>
        <taxon>Chlorophyta</taxon>
        <taxon>core chlorophytes</taxon>
        <taxon>Trebouxiophyceae</taxon>
        <taxon>Trebouxiales</taxon>
        <taxon>Trebouxiaceae</taxon>
        <taxon>Trebouxia</taxon>
    </lineage>
</organism>
<dbReference type="EMBL" id="MT439032">
    <property type="protein sequence ID" value="QOL01279.1"/>
    <property type="molecule type" value="mRNA"/>
</dbReference>
<accession>A0A7L9QEJ8</accession>
<dbReference type="AlphaFoldDB" id="A0A7L9QEJ8"/>
<keyword evidence="1" id="KW-0732">Signal</keyword>
<feature type="signal peptide" evidence="1">
    <location>
        <begin position="1"/>
        <end position="22"/>
    </location>
</feature>
<sequence length="171" mass="18779">MLTCRDLTAVWLGLMLPAMVICAGAPEIAPAAQLPDVFDAPETVDRESDTYTLKAYVWRDSQPLVITGDQPLSSSQTRLADNSSPLMATLYLNDQACNRETEPVIKCQTAYLLQEHGKQFEQWLSTFSNESATVRGGPGWQIGSFVEVVLQAQDAEGVFFISTNTTIQSTE</sequence>
<name>A0A7L9QEJ8_9CHLO</name>